<organism evidence="3 4">
    <name type="scientific">Streptomyces nanshensis</name>
    <dbReference type="NCBI Taxonomy" id="518642"/>
    <lineage>
        <taxon>Bacteria</taxon>
        <taxon>Bacillati</taxon>
        <taxon>Actinomycetota</taxon>
        <taxon>Actinomycetes</taxon>
        <taxon>Kitasatosporales</taxon>
        <taxon>Streptomycetaceae</taxon>
        <taxon>Streptomyces</taxon>
    </lineage>
</organism>
<evidence type="ECO:0000313" key="4">
    <source>
        <dbReference type="Proteomes" id="UP000176005"/>
    </source>
</evidence>
<dbReference type="Pfam" id="PF21818">
    <property type="entry name" value="DUF6884"/>
    <property type="match status" value="1"/>
</dbReference>
<gene>
    <name evidence="3" type="ORF">AN218_22510</name>
</gene>
<reference evidence="3 4" key="1">
    <citation type="journal article" date="2016" name="Front. Microbiol.">
        <title>Comparative Genomics Analysis of Streptomyces Species Reveals Their Adaptation to the Marine Environment and Their Diversity at the Genomic Level.</title>
        <authorList>
            <person name="Tian X."/>
            <person name="Zhang Z."/>
            <person name="Yang T."/>
            <person name="Chen M."/>
            <person name="Li J."/>
            <person name="Chen F."/>
            <person name="Yang J."/>
            <person name="Li W."/>
            <person name="Zhang B."/>
            <person name="Zhang Z."/>
            <person name="Wu J."/>
            <person name="Zhang C."/>
            <person name="Long L."/>
            <person name="Xiao J."/>
        </authorList>
    </citation>
    <scope>NUCLEOTIDE SEQUENCE [LARGE SCALE GENOMIC DNA]</scope>
    <source>
        <strain evidence="3 4">SCSIO 10429</strain>
    </source>
</reference>
<sequence>MLIACRGEMKPDPGRNEYGNPNAGYPAEELYVGRYNRALKLAAGALTDPSLILIASARHGLVPLRRPLHPYNVTIGDDRAVSARTLAHDAADHGLDDADVLFLGDQEYAALLRPIVPHLFTPLLSDDCGQYELVGGDDALREAWWSEAALLRSDHGDTF</sequence>
<protein>
    <recommendedName>
        <fullName evidence="2">DUF6884 domain-containing protein</fullName>
    </recommendedName>
</protein>
<evidence type="ECO:0000259" key="2">
    <source>
        <dbReference type="Pfam" id="PF21818"/>
    </source>
</evidence>
<feature type="domain" description="DUF6884" evidence="2">
    <location>
        <begin position="25"/>
        <end position="116"/>
    </location>
</feature>
<dbReference type="InterPro" id="IPR049251">
    <property type="entry name" value="DUF6884"/>
</dbReference>
<evidence type="ECO:0000256" key="1">
    <source>
        <dbReference type="SAM" id="MobiDB-lite"/>
    </source>
</evidence>
<dbReference type="AlphaFoldDB" id="A0A1E7KZL4"/>
<comment type="caution">
    <text evidence="3">The sequence shown here is derived from an EMBL/GenBank/DDBJ whole genome shotgun (WGS) entry which is preliminary data.</text>
</comment>
<dbReference type="EMBL" id="LJGW01000377">
    <property type="protein sequence ID" value="OEV09243.1"/>
    <property type="molecule type" value="Genomic_DNA"/>
</dbReference>
<accession>A0A1E7KZL4</accession>
<name>A0A1E7KZL4_9ACTN</name>
<dbReference type="Proteomes" id="UP000176005">
    <property type="component" value="Unassembled WGS sequence"/>
</dbReference>
<evidence type="ECO:0000313" key="3">
    <source>
        <dbReference type="EMBL" id="OEV09243.1"/>
    </source>
</evidence>
<keyword evidence="4" id="KW-1185">Reference proteome</keyword>
<proteinExistence type="predicted"/>
<feature type="region of interest" description="Disordered" evidence="1">
    <location>
        <begin position="1"/>
        <end position="21"/>
    </location>
</feature>